<name>B4CUT9_9BACT</name>
<comment type="subcellular location">
    <subcellularLocation>
        <location evidence="1">Cell membrane</location>
        <topology evidence="1">Multi-pass membrane protein</topology>
    </subcellularLocation>
</comment>
<accession>B4CUT9</accession>
<organism evidence="7 8">
    <name type="scientific">Chthoniobacter flavus Ellin428</name>
    <dbReference type="NCBI Taxonomy" id="497964"/>
    <lineage>
        <taxon>Bacteria</taxon>
        <taxon>Pseudomonadati</taxon>
        <taxon>Verrucomicrobiota</taxon>
        <taxon>Spartobacteria</taxon>
        <taxon>Chthoniobacterales</taxon>
        <taxon>Chthoniobacteraceae</taxon>
        <taxon>Chthoniobacter</taxon>
    </lineage>
</organism>
<reference evidence="7 8" key="1">
    <citation type="journal article" date="2011" name="J. Bacteriol.">
        <title>Genome sequence of Chthoniobacter flavus Ellin428, an aerobic heterotrophic soil bacterium.</title>
        <authorList>
            <person name="Kant R."/>
            <person name="van Passel M.W."/>
            <person name="Palva A."/>
            <person name="Lucas S."/>
            <person name="Lapidus A."/>
            <person name="Glavina Del Rio T."/>
            <person name="Dalin E."/>
            <person name="Tice H."/>
            <person name="Bruce D."/>
            <person name="Goodwin L."/>
            <person name="Pitluck S."/>
            <person name="Larimer F.W."/>
            <person name="Land M.L."/>
            <person name="Hauser L."/>
            <person name="Sangwan P."/>
            <person name="de Vos W.M."/>
            <person name="Janssen P.H."/>
            <person name="Smidt H."/>
        </authorList>
    </citation>
    <scope>NUCLEOTIDE SEQUENCE [LARGE SCALE GENOMIC DNA]</scope>
    <source>
        <strain evidence="7 8">Ellin428</strain>
    </source>
</reference>
<dbReference type="PANTHER" id="PTHR43124">
    <property type="entry name" value="PURINE EFFLUX PUMP PBUE"/>
    <property type="match status" value="1"/>
</dbReference>
<keyword evidence="4 6" id="KW-1133">Transmembrane helix</keyword>
<evidence type="ECO:0000256" key="6">
    <source>
        <dbReference type="SAM" id="Phobius"/>
    </source>
</evidence>
<sequence>MALCAGELKESLPIESRHPFRFRPVMLNYLHVCSCRPFMLQALSIGFAFGGVMVYVSSAPAFVIHILHLHETDYGWLFIPLIGGMSAGSWVAGRWSHSFRPATMITAGFVIMTIAAAANIAYAALVTPAIPWAIVAPLFYCFGMSLATPGMTVRALELFPRHRGLAASLQGFIFMALFALGSGVVCPLLFDSALKLALGVAASVILSALCWWAGISAKPRPADEGFIEEETASA</sequence>
<evidence type="ECO:0000313" key="8">
    <source>
        <dbReference type="Proteomes" id="UP000005824"/>
    </source>
</evidence>
<dbReference type="Proteomes" id="UP000005824">
    <property type="component" value="Unassembled WGS sequence"/>
</dbReference>
<dbReference type="Gene3D" id="1.20.1720.10">
    <property type="entry name" value="Multidrug resistance protein D"/>
    <property type="match status" value="1"/>
</dbReference>
<dbReference type="PANTHER" id="PTHR43124:SF3">
    <property type="entry name" value="CHLORAMPHENICOL EFFLUX PUMP RV0191"/>
    <property type="match status" value="1"/>
</dbReference>
<dbReference type="STRING" id="497964.CfE428DRAFT_0452"/>
<comment type="caution">
    <text evidence="7">The sequence shown here is derived from an EMBL/GenBank/DDBJ whole genome shotgun (WGS) entry which is preliminary data.</text>
</comment>
<dbReference type="InParanoid" id="B4CUT9"/>
<dbReference type="AlphaFoldDB" id="B4CUT9"/>
<keyword evidence="3 6" id="KW-0812">Transmembrane</keyword>
<proteinExistence type="predicted"/>
<dbReference type="EMBL" id="ABVL01000001">
    <property type="protein sequence ID" value="EDY22327.1"/>
    <property type="molecule type" value="Genomic_DNA"/>
</dbReference>
<dbReference type="InterPro" id="IPR050189">
    <property type="entry name" value="MFS_Efflux_Transporters"/>
</dbReference>
<feature type="transmembrane region" description="Helical" evidence="6">
    <location>
        <begin position="45"/>
        <end position="68"/>
    </location>
</feature>
<dbReference type="SUPFAM" id="SSF103473">
    <property type="entry name" value="MFS general substrate transporter"/>
    <property type="match status" value="1"/>
</dbReference>
<keyword evidence="8" id="KW-1185">Reference proteome</keyword>
<protein>
    <submittedName>
        <fullName evidence="7">Putative MFS transporter</fullName>
    </submittedName>
</protein>
<dbReference type="RefSeq" id="WP_006977779.1">
    <property type="nucleotide sequence ID" value="NZ_ABVL01000001.1"/>
</dbReference>
<gene>
    <name evidence="7" type="ORF">CfE428DRAFT_0452</name>
</gene>
<keyword evidence="2" id="KW-1003">Cell membrane</keyword>
<evidence type="ECO:0000256" key="2">
    <source>
        <dbReference type="ARBA" id="ARBA00022475"/>
    </source>
</evidence>
<dbReference type="InterPro" id="IPR036259">
    <property type="entry name" value="MFS_trans_sf"/>
</dbReference>
<evidence type="ECO:0000313" key="7">
    <source>
        <dbReference type="EMBL" id="EDY22327.1"/>
    </source>
</evidence>
<evidence type="ECO:0000256" key="3">
    <source>
        <dbReference type="ARBA" id="ARBA00022692"/>
    </source>
</evidence>
<dbReference type="GO" id="GO:0005886">
    <property type="term" value="C:plasma membrane"/>
    <property type="evidence" value="ECO:0007669"/>
    <property type="project" value="UniProtKB-SubCell"/>
</dbReference>
<dbReference type="GO" id="GO:0022857">
    <property type="term" value="F:transmembrane transporter activity"/>
    <property type="evidence" value="ECO:0007669"/>
    <property type="project" value="TreeGrafter"/>
</dbReference>
<feature type="transmembrane region" description="Helical" evidence="6">
    <location>
        <begin position="104"/>
        <end position="124"/>
    </location>
</feature>
<feature type="transmembrane region" description="Helical" evidence="6">
    <location>
        <begin position="165"/>
        <end position="190"/>
    </location>
</feature>
<feature type="transmembrane region" description="Helical" evidence="6">
    <location>
        <begin position="130"/>
        <end position="153"/>
    </location>
</feature>
<evidence type="ECO:0000256" key="5">
    <source>
        <dbReference type="ARBA" id="ARBA00023136"/>
    </source>
</evidence>
<evidence type="ECO:0000256" key="1">
    <source>
        <dbReference type="ARBA" id="ARBA00004651"/>
    </source>
</evidence>
<evidence type="ECO:0000256" key="4">
    <source>
        <dbReference type="ARBA" id="ARBA00022989"/>
    </source>
</evidence>
<feature type="transmembrane region" description="Helical" evidence="6">
    <location>
        <begin position="74"/>
        <end position="92"/>
    </location>
</feature>
<feature type="transmembrane region" description="Helical" evidence="6">
    <location>
        <begin position="196"/>
        <end position="215"/>
    </location>
</feature>
<dbReference type="eggNOG" id="COG2814">
    <property type="taxonomic scope" value="Bacteria"/>
</dbReference>
<keyword evidence="5 6" id="KW-0472">Membrane</keyword>